<dbReference type="AlphaFoldDB" id="A0A177TBQ3"/>
<comment type="catalytic activity">
    <reaction evidence="13">
        <text>a 5,6-dihydrouridine in mRNA + NAD(+) = a uridine in mRNA + NADH + H(+)</text>
        <dbReference type="Rhea" id="RHEA:69851"/>
        <dbReference type="Rhea" id="RHEA-COMP:14658"/>
        <dbReference type="Rhea" id="RHEA-COMP:17789"/>
        <dbReference type="ChEBI" id="CHEBI:15378"/>
        <dbReference type="ChEBI" id="CHEBI:57540"/>
        <dbReference type="ChEBI" id="CHEBI:57945"/>
        <dbReference type="ChEBI" id="CHEBI:65315"/>
        <dbReference type="ChEBI" id="CHEBI:74443"/>
    </reaction>
    <physiologicalReaction direction="right-to-left" evidence="13">
        <dbReference type="Rhea" id="RHEA:69853"/>
    </physiologicalReaction>
</comment>
<evidence type="ECO:0000256" key="7">
    <source>
        <dbReference type="ARBA" id="ARBA00023002"/>
    </source>
</evidence>
<evidence type="ECO:0000256" key="11">
    <source>
        <dbReference type="ARBA" id="ARBA00047287"/>
    </source>
</evidence>
<evidence type="ECO:0000313" key="19">
    <source>
        <dbReference type="EMBL" id="KAE8251643.1"/>
    </source>
</evidence>
<dbReference type="PANTHER" id="PTHR11082:SF5">
    <property type="entry name" value="TRNA-DIHYDROURIDINE(16_17) SYNTHASE [NAD(P)(+)]-LIKE"/>
    <property type="match status" value="1"/>
</dbReference>
<dbReference type="PANTHER" id="PTHR11082">
    <property type="entry name" value="TRNA-DIHYDROURIDINE SYNTHASE"/>
    <property type="match status" value="1"/>
</dbReference>
<proteinExistence type="inferred from homology"/>
<keyword evidence="3" id="KW-0288">FMN</keyword>
<dbReference type="GO" id="GO:0017150">
    <property type="term" value="F:tRNA dihydrouridine synthase activity"/>
    <property type="evidence" value="ECO:0007669"/>
    <property type="project" value="InterPro"/>
</dbReference>
<dbReference type="EMBL" id="LWDF02000237">
    <property type="protein sequence ID" value="KAE8251643.1"/>
    <property type="molecule type" value="Genomic_DNA"/>
</dbReference>
<feature type="compositionally biased region" description="Basic and acidic residues" evidence="17">
    <location>
        <begin position="423"/>
        <end position="432"/>
    </location>
</feature>
<keyword evidence="7" id="KW-0560">Oxidoreductase</keyword>
<reference evidence="19" key="1">
    <citation type="submission" date="2016-04" db="EMBL/GenBank/DDBJ databases">
        <authorList>
            <person name="Nguyen H.D."/>
            <person name="Samba Siva P."/>
            <person name="Cullis J."/>
            <person name="Levesque C.A."/>
            <person name="Hambleton S."/>
        </authorList>
    </citation>
    <scope>NUCLEOTIDE SEQUENCE</scope>
    <source>
        <strain evidence="19">DAOMC 236416</strain>
    </source>
</reference>
<keyword evidence="5" id="KW-0819">tRNA processing</keyword>
<dbReference type="Proteomes" id="UP000077521">
    <property type="component" value="Unassembled WGS sequence"/>
</dbReference>
<comment type="catalytic activity">
    <reaction evidence="12">
        <text>5,6-dihydrouridine(16) in tRNA + NADP(+) = uridine(16) in tRNA + NADPH + H(+)</text>
        <dbReference type="Rhea" id="RHEA:53376"/>
        <dbReference type="Rhea" id="RHEA-COMP:13543"/>
        <dbReference type="Rhea" id="RHEA-COMP:13544"/>
        <dbReference type="ChEBI" id="CHEBI:15378"/>
        <dbReference type="ChEBI" id="CHEBI:57783"/>
        <dbReference type="ChEBI" id="CHEBI:58349"/>
        <dbReference type="ChEBI" id="CHEBI:65315"/>
        <dbReference type="ChEBI" id="CHEBI:74443"/>
        <dbReference type="EC" id="1.3.1.88"/>
    </reaction>
    <physiologicalReaction direction="right-to-left" evidence="12">
        <dbReference type="Rhea" id="RHEA:53378"/>
    </physiologicalReaction>
</comment>
<dbReference type="CDD" id="cd02801">
    <property type="entry name" value="DUS_like_FMN"/>
    <property type="match status" value="1"/>
</dbReference>
<dbReference type="EC" id="1.3.1.88" evidence="10"/>
<evidence type="ECO:0000256" key="8">
    <source>
        <dbReference type="ARBA" id="ARBA00023027"/>
    </source>
</evidence>
<evidence type="ECO:0000256" key="3">
    <source>
        <dbReference type="ARBA" id="ARBA00022643"/>
    </source>
</evidence>
<feature type="compositionally biased region" description="Low complexity" evidence="17">
    <location>
        <begin position="18"/>
        <end position="42"/>
    </location>
</feature>
<reference evidence="19" key="2">
    <citation type="journal article" date="2019" name="IMA Fungus">
        <title>Genome sequencing and comparison of five Tilletia species to identify candidate genes for the detection of regulated species infecting wheat.</title>
        <authorList>
            <person name="Nguyen H.D.T."/>
            <person name="Sultana T."/>
            <person name="Kesanakurti P."/>
            <person name="Hambleton S."/>
        </authorList>
    </citation>
    <scope>NUCLEOTIDE SEQUENCE</scope>
    <source>
        <strain evidence="19">DAOMC 236416</strain>
    </source>
</reference>
<name>A0A177TBQ3_9BASI</name>
<gene>
    <name evidence="19" type="ORF">A4X13_0g3900</name>
</gene>
<evidence type="ECO:0000259" key="18">
    <source>
        <dbReference type="Pfam" id="PF01207"/>
    </source>
</evidence>
<organism evidence="19 20">
    <name type="scientific">Tilletia indica</name>
    <dbReference type="NCBI Taxonomy" id="43049"/>
    <lineage>
        <taxon>Eukaryota</taxon>
        <taxon>Fungi</taxon>
        <taxon>Dikarya</taxon>
        <taxon>Basidiomycota</taxon>
        <taxon>Ustilaginomycotina</taxon>
        <taxon>Exobasidiomycetes</taxon>
        <taxon>Tilletiales</taxon>
        <taxon>Tilletiaceae</taxon>
        <taxon>Tilletia</taxon>
    </lineage>
</organism>
<dbReference type="Gene3D" id="3.20.20.70">
    <property type="entry name" value="Aldolase class I"/>
    <property type="match status" value="1"/>
</dbReference>
<dbReference type="SUPFAM" id="SSF51395">
    <property type="entry name" value="FMN-linked oxidoreductases"/>
    <property type="match status" value="1"/>
</dbReference>
<comment type="catalytic activity">
    <reaction evidence="16">
        <text>5,6-dihydrouridine(17) in tRNA + NADP(+) = uridine(17) in tRNA + NADPH + H(+)</text>
        <dbReference type="Rhea" id="RHEA:53368"/>
        <dbReference type="Rhea" id="RHEA-COMP:13541"/>
        <dbReference type="Rhea" id="RHEA-COMP:13542"/>
        <dbReference type="ChEBI" id="CHEBI:15378"/>
        <dbReference type="ChEBI" id="CHEBI:57783"/>
        <dbReference type="ChEBI" id="CHEBI:58349"/>
        <dbReference type="ChEBI" id="CHEBI:65315"/>
        <dbReference type="ChEBI" id="CHEBI:74443"/>
        <dbReference type="EC" id="1.3.1.88"/>
    </reaction>
    <physiologicalReaction direction="right-to-left" evidence="16">
        <dbReference type="Rhea" id="RHEA:53370"/>
    </physiologicalReaction>
</comment>
<keyword evidence="6" id="KW-0521">NADP</keyword>
<evidence type="ECO:0000256" key="5">
    <source>
        <dbReference type="ARBA" id="ARBA00022694"/>
    </source>
</evidence>
<evidence type="ECO:0000256" key="16">
    <source>
        <dbReference type="ARBA" id="ARBA00049467"/>
    </source>
</evidence>
<feature type="region of interest" description="Disordered" evidence="17">
    <location>
        <begin position="575"/>
        <end position="597"/>
    </location>
</feature>
<dbReference type="SUPFAM" id="SSF48452">
    <property type="entry name" value="TPR-like"/>
    <property type="match status" value="1"/>
</dbReference>
<comment type="caution">
    <text evidence="19">The sequence shown here is derived from an EMBL/GenBank/DDBJ whole genome shotgun (WGS) entry which is preliminary data.</text>
</comment>
<evidence type="ECO:0000256" key="15">
    <source>
        <dbReference type="ARBA" id="ARBA00049447"/>
    </source>
</evidence>
<dbReference type="Pfam" id="PF01207">
    <property type="entry name" value="Dus"/>
    <property type="match status" value="2"/>
</dbReference>
<feature type="region of interest" description="Disordered" evidence="17">
    <location>
        <begin position="423"/>
        <end position="443"/>
    </location>
</feature>
<keyword evidence="4" id="KW-0507">mRNA processing</keyword>
<evidence type="ECO:0000256" key="10">
    <source>
        <dbReference type="ARBA" id="ARBA00038890"/>
    </source>
</evidence>
<keyword evidence="8" id="KW-0520">NAD</keyword>
<dbReference type="PROSITE" id="PS01136">
    <property type="entry name" value="UPF0034"/>
    <property type="match status" value="1"/>
</dbReference>
<evidence type="ECO:0000256" key="2">
    <source>
        <dbReference type="ARBA" id="ARBA00022630"/>
    </source>
</evidence>
<feature type="domain" description="DUS-like FMN-binding" evidence="18">
    <location>
        <begin position="177"/>
        <end position="423"/>
    </location>
</feature>
<comment type="catalytic activity">
    <reaction evidence="14">
        <text>5,6-dihydrouridine(16) in tRNA + NAD(+) = uridine(16) in tRNA + NADH + H(+)</text>
        <dbReference type="Rhea" id="RHEA:53380"/>
        <dbReference type="Rhea" id="RHEA-COMP:13543"/>
        <dbReference type="Rhea" id="RHEA-COMP:13544"/>
        <dbReference type="ChEBI" id="CHEBI:15378"/>
        <dbReference type="ChEBI" id="CHEBI:57540"/>
        <dbReference type="ChEBI" id="CHEBI:57945"/>
        <dbReference type="ChEBI" id="CHEBI:65315"/>
        <dbReference type="ChEBI" id="CHEBI:74443"/>
        <dbReference type="EC" id="1.3.1.88"/>
    </reaction>
    <physiologicalReaction direction="right-to-left" evidence="14">
        <dbReference type="Rhea" id="RHEA:53382"/>
    </physiologicalReaction>
</comment>
<dbReference type="GO" id="GO:0006397">
    <property type="term" value="P:mRNA processing"/>
    <property type="evidence" value="ECO:0007669"/>
    <property type="project" value="UniProtKB-KW"/>
</dbReference>
<evidence type="ECO:0000256" key="12">
    <source>
        <dbReference type="ARBA" id="ARBA00047652"/>
    </source>
</evidence>
<evidence type="ECO:0000256" key="13">
    <source>
        <dbReference type="ARBA" id="ARBA00048342"/>
    </source>
</evidence>
<protein>
    <recommendedName>
        <fullName evidence="10">tRNA-dihydrouridine(16/17) synthase [NAD(P)(+)]</fullName>
        <ecNumber evidence="10">1.3.1.88</ecNumber>
    </recommendedName>
</protein>
<comment type="similarity">
    <text evidence="9">Belongs to the Dus family. Dus1 subfamily.</text>
</comment>
<sequence>MTSDASSEAKVAALKAEATTSRTSTLGTSSASASASASASSAQHGALPTREPGSALIDPDDSTILPLDSFPETGTPEHPKLSSWELYASLGSPQRIVAPMVDQSELAWRILSRRYGADLVYTPMINAGMFVTAITASEKGKGKGKGRRFLDDNFDLGSGEEGAELIQLLGREHEGKRDTDLPLVVQFCANDPDILLRAAQYVETQCSAIDLNLGCPQGIAKRGRYGAFLQEDWPLIFRLVNKLHLHSRAPVTAKMRIFPSLARTIAYARMLERAGAQILTVHGRTREMKGHFTGLADWEAIRAVKRSVKIPVFANGNVQYPADFELAMRRTGADGIMSAEGNLYNPAIFLPSSSPLLQKPSSAFPMAPEFPFPGIISLAKEYLDIVRGLRTHTGSSAIKAHLFKICRPALEVHKDLRELLGRSHLPRSDEPRSSCQPEDEQAELERREKALVNFREFVRLLEERLDEDSRGGLEAFRTKMESEGGDAVPSGRKLIPLASASPYYSANVDGLAVDEGNAAVLITAEDNDDQSEVHLRQTRIPHWLAQPYFRPELPPEHFQKINELNALQKLAAAKAKRERTEKAEGGDDDDGDDERANGGQEVVAEKVDEAGSVGGDLPHAKRLRLIIEEATELKDEGNKHFLAKRPEEALASYEDALGVLPPQPRREGSENGDDDEAGKKEEEETIASSGVLAAVEAVEGECAKLRATLYANVAACQLAFEQWDLAIKACSFALVDDPNYVKALYRRATAYEKKGGWVALSNAEQDYKTIQGLPETPRTLLSTVETHLQRLHPLVEEAGQKEKEAMMGQLKGMGNTVLGYFGLSTDNFKFEQQPGGGYSMNFVK</sequence>
<evidence type="ECO:0000256" key="17">
    <source>
        <dbReference type="SAM" id="MobiDB-lite"/>
    </source>
</evidence>
<evidence type="ECO:0000256" key="4">
    <source>
        <dbReference type="ARBA" id="ARBA00022664"/>
    </source>
</evidence>
<evidence type="ECO:0000256" key="9">
    <source>
        <dbReference type="ARBA" id="ARBA00038313"/>
    </source>
</evidence>
<dbReference type="InterPro" id="IPR035587">
    <property type="entry name" value="DUS-like_FMN-bd"/>
</dbReference>
<keyword evidence="20" id="KW-1185">Reference proteome</keyword>
<comment type="cofactor">
    <cofactor evidence="1">
        <name>FMN</name>
        <dbReference type="ChEBI" id="CHEBI:58210"/>
    </cofactor>
</comment>
<keyword evidence="2" id="KW-0285">Flavoprotein</keyword>
<evidence type="ECO:0000256" key="14">
    <source>
        <dbReference type="ARBA" id="ARBA00048934"/>
    </source>
</evidence>
<feature type="region of interest" description="Disordered" evidence="17">
    <location>
        <begin position="658"/>
        <end position="685"/>
    </location>
</feature>
<accession>A0A177TBQ3</accession>
<dbReference type="InterPro" id="IPR011990">
    <property type="entry name" value="TPR-like_helical_dom_sf"/>
</dbReference>
<feature type="domain" description="DUS-like FMN-binding" evidence="18">
    <location>
        <begin position="97"/>
        <end position="135"/>
    </location>
</feature>
<evidence type="ECO:0000256" key="6">
    <source>
        <dbReference type="ARBA" id="ARBA00022857"/>
    </source>
</evidence>
<dbReference type="InterPro" id="IPR013785">
    <property type="entry name" value="Aldolase_TIM"/>
</dbReference>
<comment type="catalytic activity">
    <reaction evidence="15">
        <text>a 5,6-dihydrouridine in mRNA + NADP(+) = a uridine in mRNA + NADPH + H(+)</text>
        <dbReference type="Rhea" id="RHEA:69855"/>
        <dbReference type="Rhea" id="RHEA-COMP:14658"/>
        <dbReference type="Rhea" id="RHEA-COMP:17789"/>
        <dbReference type="ChEBI" id="CHEBI:15378"/>
        <dbReference type="ChEBI" id="CHEBI:57783"/>
        <dbReference type="ChEBI" id="CHEBI:58349"/>
        <dbReference type="ChEBI" id="CHEBI:65315"/>
        <dbReference type="ChEBI" id="CHEBI:74443"/>
    </reaction>
    <physiologicalReaction direction="right-to-left" evidence="15">
        <dbReference type="Rhea" id="RHEA:69857"/>
    </physiologicalReaction>
</comment>
<dbReference type="InterPro" id="IPR018517">
    <property type="entry name" value="tRNA_hU_synthase_CS"/>
</dbReference>
<evidence type="ECO:0000256" key="1">
    <source>
        <dbReference type="ARBA" id="ARBA00001917"/>
    </source>
</evidence>
<dbReference type="Gene3D" id="1.25.40.10">
    <property type="entry name" value="Tetratricopeptide repeat domain"/>
    <property type="match status" value="1"/>
</dbReference>
<feature type="region of interest" description="Disordered" evidence="17">
    <location>
        <begin position="1"/>
        <end position="78"/>
    </location>
</feature>
<evidence type="ECO:0000313" key="20">
    <source>
        <dbReference type="Proteomes" id="UP000077521"/>
    </source>
</evidence>
<comment type="catalytic activity">
    <reaction evidence="11">
        <text>5,6-dihydrouridine(17) in tRNA + NAD(+) = uridine(17) in tRNA + NADH + H(+)</text>
        <dbReference type="Rhea" id="RHEA:53372"/>
        <dbReference type="Rhea" id="RHEA-COMP:13541"/>
        <dbReference type="Rhea" id="RHEA-COMP:13542"/>
        <dbReference type="ChEBI" id="CHEBI:15378"/>
        <dbReference type="ChEBI" id="CHEBI:57540"/>
        <dbReference type="ChEBI" id="CHEBI:57945"/>
        <dbReference type="ChEBI" id="CHEBI:65315"/>
        <dbReference type="ChEBI" id="CHEBI:74443"/>
        <dbReference type="EC" id="1.3.1.88"/>
    </reaction>
    <physiologicalReaction direction="right-to-left" evidence="11">
        <dbReference type="Rhea" id="RHEA:53374"/>
    </physiologicalReaction>
</comment>
<dbReference type="GO" id="GO:0050660">
    <property type="term" value="F:flavin adenine dinucleotide binding"/>
    <property type="evidence" value="ECO:0007669"/>
    <property type="project" value="InterPro"/>
</dbReference>